<evidence type="ECO:0000256" key="1">
    <source>
        <dbReference type="ARBA" id="ARBA00001946"/>
    </source>
</evidence>
<feature type="transmembrane region" description="Helical" evidence="4">
    <location>
        <begin position="97"/>
        <end position="115"/>
    </location>
</feature>
<dbReference type="EC" id="2.7.7.65" evidence="2"/>
<reference evidence="6 7" key="1">
    <citation type="submission" date="2013-06" db="EMBL/GenBank/DDBJ databases">
        <title>The Genome Sequence of Acinetobacter gyllenbergii CIP 110306.</title>
        <authorList>
            <consortium name="The Broad Institute Genome Sequencing Platform"/>
            <consortium name="The Broad Institute Genome Sequencing Center for Infectious Disease"/>
            <person name="Cerqueira G."/>
            <person name="Feldgarden M."/>
            <person name="Courvalin P."/>
            <person name="Perichon B."/>
            <person name="Grillot-Courvalin C."/>
            <person name="Clermont D."/>
            <person name="Rocha E."/>
            <person name="Yoon E.-J."/>
            <person name="Nemec A."/>
            <person name="Young S.K."/>
            <person name="Zeng Q."/>
            <person name="Gargeya S."/>
            <person name="Fitzgerald M."/>
            <person name="Abouelleil A."/>
            <person name="Alvarado L."/>
            <person name="Berlin A.M."/>
            <person name="Chapman S.B."/>
            <person name="Dewar J."/>
            <person name="Goldberg J."/>
            <person name="Griggs A."/>
            <person name="Gujja S."/>
            <person name="Hansen M."/>
            <person name="Howarth C."/>
            <person name="Imamovic A."/>
            <person name="Larimer J."/>
            <person name="McCowan C."/>
            <person name="Murphy C."/>
            <person name="Pearson M."/>
            <person name="Priest M."/>
            <person name="Roberts A."/>
            <person name="Saif S."/>
            <person name="Shea T."/>
            <person name="Sykes S."/>
            <person name="Wortman J."/>
            <person name="Nusbaum C."/>
            <person name="Birren B."/>
        </authorList>
    </citation>
    <scope>NUCLEOTIDE SEQUENCE [LARGE SCALE GENOMIC DNA]</scope>
    <source>
        <strain evidence="6 7">CIP 110306</strain>
    </source>
</reference>
<dbReference type="InterPro" id="IPR029787">
    <property type="entry name" value="Nucleotide_cyclase"/>
</dbReference>
<evidence type="ECO:0000256" key="3">
    <source>
        <dbReference type="ARBA" id="ARBA00034247"/>
    </source>
</evidence>
<evidence type="ECO:0000259" key="5">
    <source>
        <dbReference type="PROSITE" id="PS50887"/>
    </source>
</evidence>
<feature type="domain" description="GGDEF" evidence="5">
    <location>
        <begin position="196"/>
        <end position="326"/>
    </location>
</feature>
<dbReference type="PANTHER" id="PTHR45138">
    <property type="entry name" value="REGULATORY COMPONENTS OF SENSORY TRANSDUCTION SYSTEM"/>
    <property type="match status" value="1"/>
</dbReference>
<dbReference type="Gene3D" id="3.30.70.270">
    <property type="match status" value="1"/>
</dbReference>
<dbReference type="SMART" id="SM00267">
    <property type="entry name" value="GGDEF"/>
    <property type="match status" value="1"/>
</dbReference>
<keyword evidence="4" id="KW-1133">Transmembrane helix</keyword>
<dbReference type="GO" id="GO:0052621">
    <property type="term" value="F:diguanylate cyclase activity"/>
    <property type="evidence" value="ECO:0007669"/>
    <property type="project" value="UniProtKB-EC"/>
</dbReference>
<dbReference type="Pfam" id="PF00990">
    <property type="entry name" value="GGDEF"/>
    <property type="match status" value="1"/>
</dbReference>
<organism evidence="6 7">
    <name type="scientific">Acinetobacter gyllenbergii CIP 110306 = MTCC 11365</name>
    <dbReference type="NCBI Taxonomy" id="1217657"/>
    <lineage>
        <taxon>Bacteria</taxon>
        <taxon>Pseudomonadati</taxon>
        <taxon>Pseudomonadota</taxon>
        <taxon>Gammaproteobacteria</taxon>
        <taxon>Moraxellales</taxon>
        <taxon>Moraxellaceae</taxon>
        <taxon>Acinetobacter</taxon>
    </lineage>
</organism>
<comment type="catalytic activity">
    <reaction evidence="3">
        <text>2 GTP = 3',3'-c-di-GMP + 2 diphosphate</text>
        <dbReference type="Rhea" id="RHEA:24898"/>
        <dbReference type="ChEBI" id="CHEBI:33019"/>
        <dbReference type="ChEBI" id="CHEBI:37565"/>
        <dbReference type="ChEBI" id="CHEBI:58805"/>
        <dbReference type="EC" id="2.7.7.65"/>
    </reaction>
</comment>
<dbReference type="PANTHER" id="PTHR45138:SF9">
    <property type="entry name" value="DIGUANYLATE CYCLASE DGCM-RELATED"/>
    <property type="match status" value="1"/>
</dbReference>
<evidence type="ECO:0000313" key="6">
    <source>
        <dbReference type="EMBL" id="EPF80282.1"/>
    </source>
</evidence>
<keyword evidence="4" id="KW-0472">Membrane</keyword>
<protein>
    <recommendedName>
        <fullName evidence="2">diguanylate cyclase</fullName>
        <ecNumber evidence="2">2.7.7.65</ecNumber>
    </recommendedName>
</protein>
<dbReference type="SUPFAM" id="SSF55073">
    <property type="entry name" value="Nucleotide cyclase"/>
    <property type="match status" value="1"/>
</dbReference>
<dbReference type="NCBIfam" id="TIGR00254">
    <property type="entry name" value="GGDEF"/>
    <property type="match status" value="1"/>
</dbReference>
<dbReference type="Proteomes" id="UP000014523">
    <property type="component" value="Unassembled WGS sequence"/>
</dbReference>
<gene>
    <name evidence="6" type="ORF">F957_02356</name>
</gene>
<dbReference type="RefSeq" id="WP_016540502.1">
    <property type="nucleotide sequence ID" value="NZ_ASQH01000003.1"/>
</dbReference>
<evidence type="ECO:0000313" key="7">
    <source>
        <dbReference type="Proteomes" id="UP000014523"/>
    </source>
</evidence>
<evidence type="ECO:0000256" key="4">
    <source>
        <dbReference type="SAM" id="Phobius"/>
    </source>
</evidence>
<comment type="cofactor">
    <cofactor evidence="1">
        <name>Mg(2+)</name>
        <dbReference type="ChEBI" id="CHEBI:18420"/>
    </cofactor>
</comment>
<sequence length="327" mass="37314">MSNPQLTIAAPFTAILYLLGSWLGAYAISIKLNTSFNHYIALTLSVFAIITLAYFSYINPQIWLRLIILNASLGLIGFISIPAVLKFLPSSKSFNRWILIFYLLNVSYSFCRAIINFIFLDSIDRDHIILTSSTWWLLGMSVNIILNILFAIVISGGAVKDVIQHLNNERLEDPLTQLLNRRGFFEKSEKLAFGNHCYFLVCLDLDHFKSINDTWGHYVGDQVLQKVSRVMLQHKKPNDLMARFGGEEFICLISAKDATEALSRTKQLKIRLEQSTFTNHKIKMTASYGLTQIHSFDEIEQGLQRADDLLYQAKENGRNQISFDLMT</sequence>
<accession>A0A829HIR4</accession>
<dbReference type="InterPro" id="IPR050469">
    <property type="entry name" value="Diguanylate_Cyclase"/>
</dbReference>
<comment type="caution">
    <text evidence="6">The sequence shown here is derived from an EMBL/GenBank/DDBJ whole genome shotgun (WGS) entry which is preliminary data.</text>
</comment>
<feature type="transmembrane region" description="Helical" evidence="4">
    <location>
        <begin position="63"/>
        <end position="85"/>
    </location>
</feature>
<evidence type="ECO:0000256" key="2">
    <source>
        <dbReference type="ARBA" id="ARBA00012528"/>
    </source>
</evidence>
<keyword evidence="4" id="KW-0812">Transmembrane</keyword>
<name>A0A829HIR4_9GAMM</name>
<feature type="transmembrane region" description="Helical" evidence="4">
    <location>
        <begin position="6"/>
        <end position="27"/>
    </location>
</feature>
<dbReference type="PROSITE" id="PS50887">
    <property type="entry name" value="GGDEF"/>
    <property type="match status" value="1"/>
</dbReference>
<dbReference type="InterPro" id="IPR043128">
    <property type="entry name" value="Rev_trsase/Diguanyl_cyclase"/>
</dbReference>
<proteinExistence type="predicted"/>
<dbReference type="InterPro" id="IPR000160">
    <property type="entry name" value="GGDEF_dom"/>
</dbReference>
<keyword evidence="7" id="KW-1185">Reference proteome</keyword>
<feature type="transmembrane region" description="Helical" evidence="4">
    <location>
        <begin position="135"/>
        <end position="159"/>
    </location>
</feature>
<dbReference type="EMBL" id="ATGG01000017">
    <property type="protein sequence ID" value="EPF80282.1"/>
    <property type="molecule type" value="Genomic_DNA"/>
</dbReference>
<feature type="transmembrane region" description="Helical" evidence="4">
    <location>
        <begin position="39"/>
        <end position="57"/>
    </location>
</feature>
<dbReference type="CDD" id="cd01949">
    <property type="entry name" value="GGDEF"/>
    <property type="match status" value="1"/>
</dbReference>
<dbReference type="AlphaFoldDB" id="A0A829HIR4"/>
<dbReference type="FunFam" id="3.30.70.270:FF:000001">
    <property type="entry name" value="Diguanylate cyclase domain protein"/>
    <property type="match status" value="1"/>
</dbReference>